<keyword evidence="2" id="KW-1185">Reference proteome</keyword>
<protein>
    <submittedName>
        <fullName evidence="1">Uncharacterized protein</fullName>
    </submittedName>
</protein>
<organism evidence="1 2">
    <name type="scientific">Penicillium subrubescens</name>
    <dbReference type="NCBI Taxonomy" id="1316194"/>
    <lineage>
        <taxon>Eukaryota</taxon>
        <taxon>Fungi</taxon>
        <taxon>Dikarya</taxon>
        <taxon>Ascomycota</taxon>
        <taxon>Pezizomycotina</taxon>
        <taxon>Eurotiomycetes</taxon>
        <taxon>Eurotiomycetidae</taxon>
        <taxon>Eurotiales</taxon>
        <taxon>Aspergillaceae</taxon>
        <taxon>Penicillium</taxon>
    </lineage>
</organism>
<evidence type="ECO:0000313" key="2">
    <source>
        <dbReference type="Proteomes" id="UP000186955"/>
    </source>
</evidence>
<gene>
    <name evidence="1" type="ORF">PENSUB_6314</name>
</gene>
<sequence>MKQAWTGSLGNREASSFVDTCRKCNTDFQIDIVANEPELFLVVTTWFDLGPGLDPEDRRWTRHSSDIMFSTWFRVREDSDTVDGEINVRESFESVSSRSFEDARSYNLSCLKDQRYKQVMREVTEPHACWYLVHNCARTSDN</sequence>
<accession>A0A1Q5U1L3</accession>
<reference evidence="1 2" key="1">
    <citation type="submission" date="2016-10" db="EMBL/GenBank/DDBJ databases">
        <title>Genome sequence of the ascomycete fungus Penicillium subrubescens.</title>
        <authorList>
            <person name="De Vries R.P."/>
            <person name="Peng M."/>
            <person name="Dilokpimol A."/>
            <person name="Hilden K."/>
            <person name="Makela M.R."/>
            <person name="Grigoriev I."/>
            <person name="Riley R."/>
            <person name="Granchi Z."/>
        </authorList>
    </citation>
    <scope>NUCLEOTIDE SEQUENCE [LARGE SCALE GENOMIC DNA]</scope>
    <source>
        <strain evidence="1 2">CBS 132785</strain>
    </source>
</reference>
<name>A0A1Q5U1L3_9EURO</name>
<dbReference type="AlphaFoldDB" id="A0A1Q5U1L3"/>
<comment type="caution">
    <text evidence="1">The sequence shown here is derived from an EMBL/GenBank/DDBJ whole genome shotgun (WGS) entry which is preliminary data.</text>
</comment>
<dbReference type="Proteomes" id="UP000186955">
    <property type="component" value="Unassembled WGS sequence"/>
</dbReference>
<proteinExistence type="predicted"/>
<evidence type="ECO:0000313" key="1">
    <source>
        <dbReference type="EMBL" id="OKP06324.1"/>
    </source>
</evidence>
<dbReference type="EMBL" id="MNBE01000598">
    <property type="protein sequence ID" value="OKP06324.1"/>
    <property type="molecule type" value="Genomic_DNA"/>
</dbReference>